<gene>
    <name evidence="8" type="ORF">HMPREF9138_00630</name>
</gene>
<dbReference type="HOGENOM" id="CLU_051654_2_1_10"/>
<evidence type="ECO:0000313" key="8">
    <source>
        <dbReference type="EMBL" id="EHG16800.1"/>
    </source>
</evidence>
<dbReference type="Pfam" id="PF02562">
    <property type="entry name" value="PhoH"/>
    <property type="match status" value="1"/>
</dbReference>
<proteinExistence type="inferred from homology"/>
<comment type="subcellular location">
    <subcellularLocation>
        <location evidence="1">Cytoplasm</location>
    </subcellularLocation>
</comment>
<dbReference type="GO" id="GO:0005829">
    <property type="term" value="C:cytosol"/>
    <property type="evidence" value="ECO:0007669"/>
    <property type="project" value="TreeGrafter"/>
</dbReference>
<comment type="caution">
    <text evidence="8">The sequence shown here is derived from an EMBL/GenBank/DDBJ whole genome shotgun (WGS) entry which is preliminary data.</text>
</comment>
<dbReference type="AlphaFoldDB" id="G6AEV3"/>
<dbReference type="PANTHER" id="PTHR30473">
    <property type="entry name" value="PROTEIN PHOH"/>
    <property type="match status" value="1"/>
</dbReference>
<reference evidence="8 9" key="1">
    <citation type="submission" date="2011-10" db="EMBL/GenBank/DDBJ databases">
        <title>The Genome Sequence of Prevotella histicola F0411.</title>
        <authorList>
            <consortium name="The Broad Institute Genome Sequencing Platform"/>
            <person name="Earl A."/>
            <person name="Ward D."/>
            <person name="Feldgarden M."/>
            <person name="Gevers D."/>
            <person name="Izard J."/>
            <person name="Ganesan A."/>
            <person name="Blanton J.M."/>
            <person name="Baranova O.V."/>
            <person name="Tanner A.C."/>
            <person name="Mathney J.M.J."/>
            <person name="Dewhirst F.E."/>
            <person name="Young S.K."/>
            <person name="Zeng Q."/>
            <person name="Gargeya S."/>
            <person name="Fitzgerald M."/>
            <person name="Haas B."/>
            <person name="Abouelleil A."/>
            <person name="Alvarado L."/>
            <person name="Arachchi H.M."/>
            <person name="Berlin A."/>
            <person name="Brown A."/>
            <person name="Chapman S.B."/>
            <person name="Chen Z."/>
            <person name="Dunbar C."/>
            <person name="Freedman E."/>
            <person name="Gearin G."/>
            <person name="Gellesch M."/>
            <person name="Goldberg J."/>
            <person name="Griggs A."/>
            <person name="Gujja S."/>
            <person name="Heiman D."/>
            <person name="Howarth C."/>
            <person name="Larson L."/>
            <person name="Lui A."/>
            <person name="MacDonald P.J.P."/>
            <person name="Montmayeur A."/>
            <person name="Murphy C."/>
            <person name="Neiman D."/>
            <person name="Pearson M."/>
            <person name="Priest M."/>
            <person name="Roberts A."/>
            <person name="Saif S."/>
            <person name="Shea T."/>
            <person name="Shenoy N."/>
            <person name="Sisk P."/>
            <person name="Stolte C."/>
            <person name="Sykes S."/>
            <person name="Wortman J."/>
            <person name="Nusbaum C."/>
            <person name="Birren B."/>
        </authorList>
    </citation>
    <scope>NUCLEOTIDE SEQUENCE [LARGE SCALE GENOMIC DNA]</scope>
    <source>
        <strain evidence="8 9">F0411</strain>
    </source>
</reference>
<feature type="domain" description="PhoH-like protein" evidence="7">
    <location>
        <begin position="133"/>
        <end position="336"/>
    </location>
</feature>
<evidence type="ECO:0000256" key="4">
    <source>
        <dbReference type="ARBA" id="ARBA00022741"/>
    </source>
</evidence>
<dbReference type="PATRIC" id="fig|857291.3.peg.616"/>
<protein>
    <recommendedName>
        <fullName evidence="6">PhoH-like protein</fullName>
    </recommendedName>
</protein>
<dbReference type="GO" id="GO:0005524">
    <property type="term" value="F:ATP binding"/>
    <property type="evidence" value="ECO:0007669"/>
    <property type="project" value="UniProtKB-KW"/>
</dbReference>
<dbReference type="SUPFAM" id="SSF52540">
    <property type="entry name" value="P-loop containing nucleoside triphosphate hydrolases"/>
    <property type="match status" value="1"/>
</dbReference>
<evidence type="ECO:0000256" key="6">
    <source>
        <dbReference type="ARBA" id="ARBA00039970"/>
    </source>
</evidence>
<dbReference type="FunFam" id="3.40.50.300:FF:000013">
    <property type="entry name" value="PhoH family ATPase"/>
    <property type="match status" value="1"/>
</dbReference>
<evidence type="ECO:0000256" key="5">
    <source>
        <dbReference type="ARBA" id="ARBA00022840"/>
    </source>
</evidence>
<name>G6AEV3_9BACT</name>
<keyword evidence="3" id="KW-0963">Cytoplasm</keyword>
<evidence type="ECO:0000313" key="9">
    <source>
        <dbReference type="Proteomes" id="UP000004597"/>
    </source>
</evidence>
<evidence type="ECO:0000256" key="1">
    <source>
        <dbReference type="ARBA" id="ARBA00004496"/>
    </source>
</evidence>
<accession>G6AEV3</accession>
<dbReference type="InterPro" id="IPR003714">
    <property type="entry name" value="PhoH"/>
</dbReference>
<evidence type="ECO:0000259" key="7">
    <source>
        <dbReference type="Pfam" id="PF02562"/>
    </source>
</evidence>
<comment type="similarity">
    <text evidence="2">Belongs to the PhoH family.</text>
</comment>
<dbReference type="PANTHER" id="PTHR30473:SF1">
    <property type="entry name" value="PHOH-LIKE PROTEIN"/>
    <property type="match status" value="1"/>
</dbReference>
<dbReference type="InterPro" id="IPR051451">
    <property type="entry name" value="PhoH2-like"/>
</dbReference>
<keyword evidence="4" id="KW-0547">Nucleotide-binding</keyword>
<organism evidence="8 9">
    <name type="scientific">Prevotella histicola F0411</name>
    <dbReference type="NCBI Taxonomy" id="857291"/>
    <lineage>
        <taxon>Bacteria</taxon>
        <taxon>Pseudomonadati</taxon>
        <taxon>Bacteroidota</taxon>
        <taxon>Bacteroidia</taxon>
        <taxon>Bacteroidales</taxon>
        <taxon>Prevotellaceae</taxon>
        <taxon>Prevotella</taxon>
    </lineage>
</organism>
<sequence>MIIGNYELRIICRYHVFIVTLRANIKLFKLIEKHIVLENIDPVVFYGIGNNHLQMIKSLFPKIRIIARDNVIRVLGDEEEMAKFEEDIETIRKHIEHYNTISEEDILDIVKGRKTKADTIKDVLVYSIAGRPIKGRSENQQQLIDDFEKKDMIFAVGPAGTGKTYLSIALAVKALKDKTAKKIILSRPAVEAGEKLGFLPGDMKDKIDPYLQPLYDALEDMIPAAKLQDMMDKHIIQIAPLAFMRGRTLSDAVVILDEAQNTTPAQIRMFLTRMGWNTKMIITGDLTQIDLPHAENSGLKEALSILGDVEGISVINLGKKDIVRHKLVTRIVNAYEAHDKADKR</sequence>
<dbReference type="Gene3D" id="3.40.50.300">
    <property type="entry name" value="P-loop containing nucleotide triphosphate hydrolases"/>
    <property type="match status" value="1"/>
</dbReference>
<keyword evidence="5" id="KW-0067">ATP-binding</keyword>
<evidence type="ECO:0000256" key="2">
    <source>
        <dbReference type="ARBA" id="ARBA00010393"/>
    </source>
</evidence>
<dbReference type="EMBL" id="AFXP01000004">
    <property type="protein sequence ID" value="EHG16800.1"/>
    <property type="molecule type" value="Genomic_DNA"/>
</dbReference>
<dbReference type="STRING" id="857291.HMPREF9138_00630"/>
<keyword evidence="9" id="KW-1185">Reference proteome</keyword>
<dbReference type="Proteomes" id="UP000004597">
    <property type="component" value="Unassembled WGS sequence"/>
</dbReference>
<dbReference type="InterPro" id="IPR027417">
    <property type="entry name" value="P-loop_NTPase"/>
</dbReference>
<evidence type="ECO:0000256" key="3">
    <source>
        <dbReference type="ARBA" id="ARBA00022490"/>
    </source>
</evidence>